<dbReference type="GO" id="GO:0016831">
    <property type="term" value="F:carboxy-lyase activity"/>
    <property type="evidence" value="ECO:0007669"/>
    <property type="project" value="UniProtKB-UniRule"/>
</dbReference>
<comment type="caution">
    <text evidence="5">The sequence shown here is derived from an EMBL/GenBank/DDBJ whole genome shotgun (WGS) entry which is preliminary data.</text>
</comment>
<dbReference type="Gene3D" id="1.20.5.4570">
    <property type="match status" value="1"/>
</dbReference>
<comment type="catalytic activity">
    <reaction evidence="1">
        <text>(E)-4-coumarate + H(+) = 4-vinylphenol + CO2</text>
        <dbReference type="Rhea" id="RHEA:33227"/>
        <dbReference type="ChEBI" id="CHEBI:1883"/>
        <dbReference type="ChEBI" id="CHEBI:12876"/>
        <dbReference type="ChEBI" id="CHEBI:15378"/>
        <dbReference type="ChEBI" id="CHEBI:16526"/>
        <dbReference type="EC" id="4.1.1.102"/>
    </reaction>
</comment>
<feature type="binding site" evidence="1">
    <location>
        <position position="265"/>
    </location>
    <ligand>
        <name>Mn(2+)</name>
        <dbReference type="ChEBI" id="CHEBI:29035"/>
    </ligand>
</feature>
<feature type="binding site" evidence="1">
    <location>
        <begin position="223"/>
        <end position="224"/>
    </location>
    <ligand>
        <name>prenylated FMN</name>
        <dbReference type="ChEBI" id="CHEBI:87746"/>
    </ligand>
</feature>
<dbReference type="HAMAP" id="MF_01983">
    <property type="entry name" value="UbiD_FDC"/>
    <property type="match status" value="1"/>
</dbReference>
<dbReference type="GO" id="GO:0046872">
    <property type="term" value="F:metal ion binding"/>
    <property type="evidence" value="ECO:0007669"/>
    <property type="project" value="UniProtKB-KW"/>
</dbReference>
<dbReference type="Pfam" id="PF01977">
    <property type="entry name" value="UbiD"/>
    <property type="match status" value="1"/>
</dbReference>
<dbReference type="InterPro" id="IPR002830">
    <property type="entry name" value="UbiD"/>
</dbReference>
<sequence length="530" mass="59074">MLASFTTHLSQLRLASSARFHRLNSVVGLRQYSSNNTEPHLNFRSFVEALRDDGDLADVYQEVDPDLELSAITRRALETCDKAPLFHNVKGARDGLFRVLGAPASLRKKKTEQFARLARHIGLEPTATMSEIFDKILGANKLKPIPPVRVADGPCKENKLFGDDIDLNKMPVPQMHRFDGGKYLQTYGMHVVQTPDKEWTNWSISRAMVHDKTRLSGLVMPPQHIGRIFAQWQKKGEDIPWAMAFGVPPAAILASGIGVPEGVSEADFVGAMCGVPLEVVKCETNDLCVPASSEIVMEGTISVTERGPEGPFGEIHGYTFIEPPKYMPLFTVKAVTYRTNAILPICVPGRPVDETHTLAGAFCGAVIRQLLQDADLPVKEVFTPYETQTLWAVVQIDGARLRTMKTNPKELCQRIGDTIFPNKTSMFEHHILVVSDEIDIYNFKDVMWAYATRCRPGVDNFYFHNTLGFPLVPYQSQGQGPPDVATKIVSNCLLPVEYTTGPNWEVGDFERGFPEEIKQKVLANWSKLGF</sequence>
<evidence type="ECO:0000313" key="5">
    <source>
        <dbReference type="EMBL" id="OAP65112.1"/>
    </source>
</evidence>
<evidence type="ECO:0000259" key="3">
    <source>
        <dbReference type="Pfam" id="PF20695"/>
    </source>
</evidence>
<dbReference type="SUPFAM" id="SSF50475">
    <property type="entry name" value="FMN-binding split barrel"/>
    <property type="match status" value="1"/>
</dbReference>
<comment type="catalytic activity">
    <reaction evidence="1">
        <text>(E)-cinnamate + H(+) = styrene + CO2</text>
        <dbReference type="Rhea" id="RHEA:46920"/>
        <dbReference type="ChEBI" id="CHEBI:15378"/>
        <dbReference type="ChEBI" id="CHEBI:15669"/>
        <dbReference type="ChEBI" id="CHEBI:16526"/>
        <dbReference type="ChEBI" id="CHEBI:27452"/>
        <dbReference type="EC" id="4.1.1.102"/>
    </reaction>
</comment>
<evidence type="ECO:0000259" key="2">
    <source>
        <dbReference type="Pfam" id="PF01977"/>
    </source>
</evidence>
<feature type="domain" description="3-octaprenyl-4-hydroxybenzoate carboxy-lyase-like C-terminal" evidence="4">
    <location>
        <begin position="356"/>
        <end position="492"/>
    </location>
</feature>
<dbReference type="Pfam" id="PF20696">
    <property type="entry name" value="UbiD_C"/>
    <property type="match status" value="1"/>
</dbReference>
<protein>
    <recommendedName>
        <fullName evidence="1">Ferulic acid decarboxylase 1</fullName>
        <ecNumber evidence="1">4.1.1.102</ecNumber>
    </recommendedName>
    <alternativeName>
        <fullName evidence="1">Phenacrylate decarboxylase</fullName>
    </alternativeName>
</protein>
<feature type="binding site" evidence="1">
    <location>
        <position position="423"/>
    </location>
    <ligand>
        <name>prenylated FMN</name>
        <dbReference type="ChEBI" id="CHEBI:87746"/>
    </ligand>
</feature>
<keyword evidence="1" id="KW-0210">Decarboxylase</keyword>
<dbReference type="PANTHER" id="PTHR30108">
    <property type="entry name" value="3-OCTAPRENYL-4-HYDROXYBENZOATE CARBOXY-LYASE-RELATED"/>
    <property type="match status" value="1"/>
</dbReference>
<dbReference type="InterPro" id="IPR048304">
    <property type="entry name" value="UbiD_Rift_dom"/>
</dbReference>
<dbReference type="Gene3D" id="3.40.1670.10">
    <property type="entry name" value="UbiD C-terminal domain-like"/>
    <property type="match status" value="1"/>
</dbReference>
<dbReference type="InterPro" id="IPR032903">
    <property type="entry name" value="FDC-like"/>
</dbReference>
<feature type="binding site" evidence="1">
    <location>
        <position position="201"/>
    </location>
    <ligand>
        <name>Mn(2+)</name>
        <dbReference type="ChEBI" id="CHEBI:29035"/>
    </ligand>
</feature>
<comment type="similarity">
    <text evidence="1">Belongs to the UbiD family. UbiD-like/FDC subfamily.</text>
</comment>
<dbReference type="GO" id="GO:0005737">
    <property type="term" value="C:cytoplasm"/>
    <property type="evidence" value="ECO:0007669"/>
    <property type="project" value="UniProtKB-SubCell"/>
</dbReference>
<gene>
    <name evidence="1" type="primary">FDC1</name>
    <name evidence="5" type="ORF">AYL99_01084</name>
</gene>
<keyword evidence="1" id="KW-0464">Manganese</keyword>
<dbReference type="GeneID" id="30005254"/>
<dbReference type="AlphaFoldDB" id="A0A178ZZG3"/>
<feature type="binding site" evidence="1">
    <location>
        <position position="224"/>
    </location>
    <ligand>
        <name>Mn(2+)</name>
        <dbReference type="ChEBI" id="CHEBI:29035"/>
    </ligand>
</feature>
<dbReference type="GO" id="GO:0033494">
    <property type="term" value="P:ferulate metabolic process"/>
    <property type="evidence" value="ECO:0007669"/>
    <property type="project" value="UniProtKB-UniRule"/>
</dbReference>
<dbReference type="EMBL" id="LVYI01000001">
    <property type="protein sequence ID" value="OAP65112.1"/>
    <property type="molecule type" value="Genomic_DNA"/>
</dbReference>
<organism evidence="5 6">
    <name type="scientific">Fonsecaea erecta</name>
    <dbReference type="NCBI Taxonomy" id="1367422"/>
    <lineage>
        <taxon>Eukaryota</taxon>
        <taxon>Fungi</taxon>
        <taxon>Dikarya</taxon>
        <taxon>Ascomycota</taxon>
        <taxon>Pezizomycotina</taxon>
        <taxon>Eurotiomycetes</taxon>
        <taxon>Chaetothyriomycetidae</taxon>
        <taxon>Chaetothyriales</taxon>
        <taxon>Herpotrichiellaceae</taxon>
        <taxon>Fonsecaea</taxon>
    </lineage>
</organism>
<dbReference type="InterPro" id="IPR049383">
    <property type="entry name" value="UbiD-like_N"/>
</dbReference>
<dbReference type="OrthoDB" id="4878259at2759"/>
<dbReference type="GO" id="GO:0046281">
    <property type="term" value="P:cinnamic acid catabolic process"/>
    <property type="evidence" value="ECO:0007669"/>
    <property type="project" value="UniProtKB-UniRule"/>
</dbReference>
<feature type="domain" description="3-octaprenyl-4-hydroxybenzoate carboxy-lyase-like N-terminal" evidence="3">
    <location>
        <begin position="47"/>
        <end position="135"/>
    </location>
</feature>
<dbReference type="STRING" id="1367422.A0A178ZZG3"/>
<feature type="domain" description="3-octaprenyl-4-hydroxybenzoate carboxy-lyase-like Rift-related" evidence="2">
    <location>
        <begin position="150"/>
        <end position="351"/>
    </location>
</feature>
<dbReference type="Proteomes" id="UP000078343">
    <property type="component" value="Unassembled WGS sequence"/>
</dbReference>
<dbReference type="SUPFAM" id="SSF143968">
    <property type="entry name" value="UbiD C-terminal domain-like"/>
    <property type="match status" value="1"/>
</dbReference>
<comment type="cofactor">
    <cofactor evidence="1">
        <name>prenylated FMN</name>
        <dbReference type="ChEBI" id="CHEBI:87746"/>
    </cofactor>
    <text evidence="1">Binds 1 prenylated FMN per subunit.</text>
</comment>
<keyword evidence="1" id="KW-0456">Lyase</keyword>
<dbReference type="NCBIfam" id="TIGR00148">
    <property type="entry name" value="UbiD family decarboxylase"/>
    <property type="match status" value="1"/>
</dbReference>
<feature type="binding site" evidence="1">
    <location>
        <begin position="201"/>
        <end position="206"/>
    </location>
    <ligand>
        <name>prenylated FMN</name>
        <dbReference type="ChEBI" id="CHEBI:87746"/>
    </ligand>
</feature>
<comment type="subcellular location">
    <subcellularLocation>
        <location evidence="1">Cytoplasm</location>
    </subcellularLocation>
</comment>
<comment type="cofactor">
    <cofactor evidence="1">
        <name>Mn(2+)</name>
        <dbReference type="ChEBI" id="CHEBI:29035"/>
    </cofactor>
</comment>
<keyword evidence="1" id="KW-0479">Metal-binding</keyword>
<evidence type="ECO:0000256" key="1">
    <source>
        <dbReference type="HAMAP-Rule" id="MF_03196"/>
    </source>
</evidence>
<feature type="active site" description="Proton donor" evidence="1">
    <location>
        <position position="314"/>
    </location>
</feature>
<feature type="binding site" evidence="1">
    <location>
        <position position="265"/>
    </location>
    <ligand>
        <name>prenylated FMN</name>
        <dbReference type="ChEBI" id="CHEBI:87746"/>
    </ligand>
</feature>
<dbReference type="RefSeq" id="XP_018698479.1">
    <property type="nucleotide sequence ID" value="XM_018832600.1"/>
</dbReference>
<dbReference type="Pfam" id="PF20695">
    <property type="entry name" value="UbiD_N"/>
    <property type="match status" value="1"/>
</dbReference>
<comment type="function">
    <text evidence="1">Catalyzes the reversible decarboxylation of aromatic carboxylic acids like ferulic acid, p-coumaric acid or cinnamic acid, producing the corresponding vinyl derivatives 4-vinylphenol, 4-vinylguaiacol, and styrene, respectively, which play the role of aroma metabolites.</text>
</comment>
<keyword evidence="1" id="KW-0963">Cytoplasm</keyword>
<reference evidence="5 6" key="1">
    <citation type="submission" date="2016-04" db="EMBL/GenBank/DDBJ databases">
        <title>Draft genome of Fonsecaea erecta CBS 125763.</title>
        <authorList>
            <person name="Weiss V.A."/>
            <person name="Vicente V.A."/>
            <person name="Raittz R.T."/>
            <person name="Moreno L.F."/>
            <person name="De Souza E.M."/>
            <person name="Pedrosa F.O."/>
            <person name="Steffens M.B."/>
            <person name="Faoro H."/>
            <person name="Tadra-Sfeir M.Z."/>
            <person name="Najafzadeh M.J."/>
            <person name="Felipe M.S."/>
            <person name="Teixeira M."/>
            <person name="Sun J."/>
            <person name="Xi L."/>
            <person name="Gomes R."/>
            <person name="De Azevedo C.M."/>
            <person name="Salgado C.G."/>
            <person name="Da Silva M.B."/>
            <person name="Nascimento M.F."/>
            <person name="Queiroz-Telles F."/>
            <person name="Attili D.S."/>
            <person name="Gorbushina A."/>
        </authorList>
    </citation>
    <scope>NUCLEOTIDE SEQUENCE [LARGE SCALE GENOMIC DNA]</scope>
    <source>
        <strain evidence="5 6">CBS 125763</strain>
    </source>
</reference>
<evidence type="ECO:0000313" key="6">
    <source>
        <dbReference type="Proteomes" id="UP000078343"/>
    </source>
</evidence>
<dbReference type="EC" id="4.1.1.102" evidence="1"/>
<accession>A0A178ZZG3</accession>
<proteinExistence type="inferred from homology"/>
<dbReference type="InterPro" id="IPR049381">
    <property type="entry name" value="UbiD-like_C"/>
</dbReference>
<name>A0A178ZZG3_9EURO</name>
<comment type="catalytic activity">
    <reaction evidence="1">
        <text>(E)-ferulate + H(+) = 2-methoxy-4-vinylphenol + CO2</text>
        <dbReference type="Rhea" id="RHEA:33807"/>
        <dbReference type="ChEBI" id="CHEBI:15378"/>
        <dbReference type="ChEBI" id="CHEBI:16526"/>
        <dbReference type="ChEBI" id="CHEBI:29749"/>
        <dbReference type="ChEBI" id="CHEBI:42438"/>
        <dbReference type="EC" id="4.1.1.102"/>
    </reaction>
</comment>
<evidence type="ECO:0000259" key="4">
    <source>
        <dbReference type="Pfam" id="PF20696"/>
    </source>
</evidence>
<dbReference type="PANTHER" id="PTHR30108:SF17">
    <property type="entry name" value="FERULIC ACID DECARBOXYLASE 1"/>
    <property type="match status" value="1"/>
</dbReference>
<keyword evidence="6" id="KW-1185">Reference proteome</keyword>
<comment type="subunit">
    <text evidence="1">Homodimer. May form higher order oligomers.</text>
</comment>